<dbReference type="Proteomes" id="UP000186230">
    <property type="component" value="Chromosome"/>
</dbReference>
<keyword evidence="7" id="KW-0139">CF(1)</keyword>
<evidence type="ECO:0000256" key="1">
    <source>
        <dbReference type="ARBA" id="ARBA00004370"/>
    </source>
</evidence>
<dbReference type="GO" id="GO:0046933">
    <property type="term" value="F:proton-transporting ATP synthase activity, rotational mechanism"/>
    <property type="evidence" value="ECO:0007669"/>
    <property type="project" value="UniProtKB-UniRule"/>
</dbReference>
<evidence type="ECO:0000256" key="7">
    <source>
        <dbReference type="HAMAP-Rule" id="MF_01416"/>
    </source>
</evidence>
<dbReference type="Gene3D" id="1.10.520.20">
    <property type="entry name" value="N-terminal domain of the delta subunit of the F1F0-ATP synthase"/>
    <property type="match status" value="1"/>
</dbReference>
<keyword evidence="3 7" id="KW-0375">Hydrogen ion transport</keyword>
<proteinExistence type="inferred from homology"/>
<keyword evidence="7" id="KW-1003">Cell membrane</keyword>
<comment type="similarity">
    <text evidence="7">Belongs to the ATPase delta chain family.</text>
</comment>
<reference evidence="8 9" key="1">
    <citation type="submission" date="2016-07" db="EMBL/GenBank/DDBJ databases">
        <title>Multi-omics approach to identify versatile polysaccharide utilization systems of a marine flavobacterium Gramella flava.</title>
        <authorList>
            <person name="Tang K."/>
        </authorList>
    </citation>
    <scope>NUCLEOTIDE SEQUENCE [LARGE SCALE GENOMIC DNA]</scope>
    <source>
        <strain evidence="8 9">JLT2011</strain>
    </source>
</reference>
<evidence type="ECO:0000256" key="6">
    <source>
        <dbReference type="ARBA" id="ARBA00023310"/>
    </source>
</evidence>
<evidence type="ECO:0000256" key="4">
    <source>
        <dbReference type="ARBA" id="ARBA00023065"/>
    </source>
</evidence>
<evidence type="ECO:0000256" key="2">
    <source>
        <dbReference type="ARBA" id="ARBA00022448"/>
    </source>
</evidence>
<dbReference type="HAMAP" id="MF_01416">
    <property type="entry name" value="ATP_synth_delta_bact"/>
    <property type="match status" value="1"/>
</dbReference>
<dbReference type="InterPro" id="IPR026015">
    <property type="entry name" value="ATP_synth_OSCP/delta_N_sf"/>
</dbReference>
<dbReference type="OrthoDB" id="9802471at2"/>
<dbReference type="EMBL" id="CP016359">
    <property type="protein sequence ID" value="APU68065.1"/>
    <property type="molecule type" value="Genomic_DNA"/>
</dbReference>
<keyword evidence="6 7" id="KW-0066">ATP synthesis</keyword>
<dbReference type="PRINTS" id="PR00125">
    <property type="entry name" value="ATPASEDELTA"/>
</dbReference>
<keyword evidence="5 7" id="KW-0472">Membrane</keyword>
<dbReference type="SUPFAM" id="SSF47928">
    <property type="entry name" value="N-terminal domain of the delta subunit of the F1F0-ATP synthase"/>
    <property type="match status" value="1"/>
</dbReference>
<organism evidence="8 9">
    <name type="scientific">Christiangramia flava JLT2011</name>
    <dbReference type="NCBI Taxonomy" id="1229726"/>
    <lineage>
        <taxon>Bacteria</taxon>
        <taxon>Pseudomonadati</taxon>
        <taxon>Bacteroidota</taxon>
        <taxon>Flavobacteriia</taxon>
        <taxon>Flavobacteriales</taxon>
        <taxon>Flavobacteriaceae</taxon>
        <taxon>Christiangramia</taxon>
    </lineage>
</organism>
<keyword evidence="9" id="KW-1185">Reference proteome</keyword>
<keyword evidence="8" id="KW-0378">Hydrolase</keyword>
<evidence type="ECO:0000313" key="9">
    <source>
        <dbReference type="Proteomes" id="UP000186230"/>
    </source>
</evidence>
<keyword evidence="4 7" id="KW-0406">Ion transport</keyword>
<dbReference type="RefSeq" id="WP_083643877.1">
    <property type="nucleotide sequence ID" value="NZ_AMRU01000002.1"/>
</dbReference>
<protein>
    <recommendedName>
        <fullName evidence="7">ATP synthase subunit delta</fullName>
    </recommendedName>
    <alternativeName>
        <fullName evidence="7">ATP synthase F(1) sector subunit delta</fullName>
    </alternativeName>
    <alternativeName>
        <fullName evidence="7">F-type ATPase subunit delta</fullName>
        <shortName evidence="7">F-ATPase subunit delta</shortName>
    </alternativeName>
</protein>
<dbReference type="GO" id="GO:0005886">
    <property type="term" value="C:plasma membrane"/>
    <property type="evidence" value="ECO:0007669"/>
    <property type="project" value="UniProtKB-SubCell"/>
</dbReference>
<evidence type="ECO:0000313" key="8">
    <source>
        <dbReference type="EMBL" id="APU68065.1"/>
    </source>
</evidence>
<dbReference type="InterPro" id="IPR000711">
    <property type="entry name" value="ATPase_OSCP/dsu"/>
</dbReference>
<comment type="subcellular location">
    <subcellularLocation>
        <location evidence="7">Cell membrane</location>
        <topology evidence="7">Peripheral membrane protein</topology>
    </subcellularLocation>
    <subcellularLocation>
        <location evidence="1">Membrane</location>
    </subcellularLocation>
</comment>
<dbReference type="GO" id="GO:0045259">
    <property type="term" value="C:proton-transporting ATP synthase complex"/>
    <property type="evidence" value="ECO:0007669"/>
    <property type="project" value="UniProtKB-KW"/>
</dbReference>
<evidence type="ECO:0000256" key="5">
    <source>
        <dbReference type="ARBA" id="ARBA00023136"/>
    </source>
</evidence>
<sequence>MVGARAAKRYAKAILSLAKDKGTAKAVYSDMQSIRQTMLGSRELQGFLGSPIIKNSLKKSSLLAIFKNLDETTKGSIDVLLENGRINILEVVAREYISFYNKDNQIQEAVVTTAVPLDADLEKQVLAKVKELTGSEASLKKMIDESIIGGFILRVGDLQYDASVARNLADAKRRLKDNTYVSKI</sequence>
<dbReference type="AlphaFoldDB" id="A0A1L7I4M3"/>
<dbReference type="PANTHER" id="PTHR11910">
    <property type="entry name" value="ATP SYNTHASE DELTA CHAIN"/>
    <property type="match status" value="1"/>
</dbReference>
<dbReference type="KEGG" id="gfl:GRFL_1341"/>
<keyword evidence="2 7" id="KW-0813">Transport</keyword>
<evidence type="ECO:0000256" key="3">
    <source>
        <dbReference type="ARBA" id="ARBA00022781"/>
    </source>
</evidence>
<comment type="function">
    <text evidence="7">This protein is part of the stalk that links CF(0) to CF(1). It either transmits conformational changes from CF(0) to CF(1) or is implicated in proton conduction.</text>
</comment>
<dbReference type="NCBIfam" id="TIGR01145">
    <property type="entry name" value="ATP_synt_delta"/>
    <property type="match status" value="1"/>
</dbReference>
<dbReference type="Pfam" id="PF00213">
    <property type="entry name" value="OSCP"/>
    <property type="match status" value="1"/>
</dbReference>
<comment type="function">
    <text evidence="7">F(1)F(0) ATP synthase produces ATP from ADP in the presence of a proton or sodium gradient. F-type ATPases consist of two structural domains, F(1) containing the extramembraneous catalytic core and F(0) containing the membrane proton channel, linked together by a central stalk and a peripheral stalk. During catalysis, ATP synthesis in the catalytic domain of F(1) is coupled via a rotary mechanism of the central stalk subunits to proton translocation.</text>
</comment>
<gene>
    <name evidence="7" type="primary">atpH</name>
    <name evidence="8" type="ORF">GRFL_1341</name>
</gene>
<name>A0A1L7I4M3_9FLAO</name>
<dbReference type="GO" id="GO:0016787">
    <property type="term" value="F:hydrolase activity"/>
    <property type="evidence" value="ECO:0007669"/>
    <property type="project" value="UniProtKB-KW"/>
</dbReference>
<dbReference type="STRING" id="1229726.GRFL_1341"/>
<accession>A0A1L7I4M3</accession>